<dbReference type="AlphaFoldDB" id="A0A655T0I2"/>
<name>A0A655T0I2_VIBCL</name>
<organism evidence="1 2">
    <name type="scientific">Vibrio cholerae</name>
    <dbReference type="NCBI Taxonomy" id="666"/>
    <lineage>
        <taxon>Bacteria</taxon>
        <taxon>Pseudomonadati</taxon>
        <taxon>Pseudomonadota</taxon>
        <taxon>Gammaproteobacteria</taxon>
        <taxon>Vibrionales</taxon>
        <taxon>Vibrionaceae</taxon>
        <taxon>Vibrio</taxon>
    </lineage>
</organism>
<sequence length="110" mass="12556">MTQGFYTKALPEFLDYRELFRESDIKRAVAFFNISLCSSRRASFFFSSRISICSGVIGEAWGVTPFLSRLSCLTHLSIVDCRLSIYPHPLLLLLRQRCSFGRGQVALLRV</sequence>
<gene>
    <name evidence="1" type="ORF">ERS013200_03532</name>
</gene>
<proteinExistence type="predicted"/>
<dbReference type="Proteomes" id="UP000041770">
    <property type="component" value="Unassembled WGS sequence"/>
</dbReference>
<evidence type="ECO:0000313" key="2">
    <source>
        <dbReference type="Proteomes" id="UP000041770"/>
    </source>
</evidence>
<accession>A0A655T0I2</accession>
<evidence type="ECO:0000313" key="1">
    <source>
        <dbReference type="EMBL" id="CSD20786.1"/>
    </source>
</evidence>
<dbReference type="EMBL" id="CWQY01000036">
    <property type="protein sequence ID" value="CSD20786.1"/>
    <property type="molecule type" value="Genomic_DNA"/>
</dbReference>
<protein>
    <submittedName>
        <fullName evidence="1">Uncharacterized protein</fullName>
    </submittedName>
</protein>
<reference evidence="1 2" key="1">
    <citation type="submission" date="2015-07" db="EMBL/GenBank/DDBJ databases">
        <authorList>
            <consortium name="Pathogen Informatics"/>
        </authorList>
    </citation>
    <scope>NUCLEOTIDE SEQUENCE [LARGE SCALE GENOMIC DNA]</scope>
    <source>
        <strain evidence="1 2">A316</strain>
    </source>
</reference>